<comment type="caution">
    <text evidence="3">The sequence shown here is derived from an EMBL/GenBank/DDBJ whole genome shotgun (WGS) entry which is preliminary data.</text>
</comment>
<feature type="coiled-coil region" evidence="1">
    <location>
        <begin position="31"/>
        <end position="65"/>
    </location>
</feature>
<evidence type="ECO:0000256" key="2">
    <source>
        <dbReference type="SAM" id="MobiDB-lite"/>
    </source>
</evidence>
<accession>A0AAW1QWG2</accession>
<reference evidence="3 4" key="1">
    <citation type="journal article" date="2024" name="Nat. Commun.">
        <title>Phylogenomics reveals the evolutionary origins of lichenization in chlorophyte algae.</title>
        <authorList>
            <person name="Puginier C."/>
            <person name="Libourel C."/>
            <person name="Otte J."/>
            <person name="Skaloud P."/>
            <person name="Haon M."/>
            <person name="Grisel S."/>
            <person name="Petersen M."/>
            <person name="Berrin J.G."/>
            <person name="Delaux P.M."/>
            <person name="Dal Grande F."/>
            <person name="Keller J."/>
        </authorList>
    </citation>
    <scope>NUCLEOTIDE SEQUENCE [LARGE SCALE GENOMIC DNA]</scope>
    <source>
        <strain evidence="3 4">SAG 245.80</strain>
    </source>
</reference>
<gene>
    <name evidence="3" type="ORF">WJX81_000291</name>
</gene>
<feature type="region of interest" description="Disordered" evidence="2">
    <location>
        <begin position="220"/>
        <end position="267"/>
    </location>
</feature>
<feature type="compositionally biased region" description="Acidic residues" evidence="2">
    <location>
        <begin position="230"/>
        <end position="243"/>
    </location>
</feature>
<name>A0AAW1QWG2_9CHLO</name>
<dbReference type="EMBL" id="JALJOU010000071">
    <property type="protein sequence ID" value="KAK9825668.1"/>
    <property type="molecule type" value="Genomic_DNA"/>
</dbReference>
<evidence type="ECO:0000256" key="1">
    <source>
        <dbReference type="SAM" id="Coils"/>
    </source>
</evidence>
<dbReference type="Proteomes" id="UP001445335">
    <property type="component" value="Unassembled WGS sequence"/>
</dbReference>
<organism evidence="3 4">
    <name type="scientific">Elliptochloris bilobata</name>
    <dbReference type="NCBI Taxonomy" id="381761"/>
    <lineage>
        <taxon>Eukaryota</taxon>
        <taxon>Viridiplantae</taxon>
        <taxon>Chlorophyta</taxon>
        <taxon>core chlorophytes</taxon>
        <taxon>Trebouxiophyceae</taxon>
        <taxon>Trebouxiophyceae incertae sedis</taxon>
        <taxon>Elliptochloris clade</taxon>
        <taxon>Elliptochloris</taxon>
    </lineage>
</organism>
<sequence length="267" mass="29541">MVQYADIRRTIRQEVCSFVERSDTFQKAFSHKALDTQQQDLTQQRNELQIKLEEAKALLSAKHMEAQDVRTRLQDLAKGKDALCQALGELEAGEASDAARDAAARRARTAAAAELQALDDTAAELQACLEAHERERGHTKRSRDAALADVARLEAEHAQLQRILPPAAPACVISTTTITRTVTPEGKGWGRQESLTIHEMRSLPVSTNIQRRLADASRRSGLRINAPQPVDEEDCMAAAEDELSPPSSPMEEDTPLADIWTDRRAWG</sequence>
<evidence type="ECO:0000313" key="4">
    <source>
        <dbReference type="Proteomes" id="UP001445335"/>
    </source>
</evidence>
<evidence type="ECO:0000313" key="3">
    <source>
        <dbReference type="EMBL" id="KAK9825668.1"/>
    </source>
</evidence>
<protein>
    <submittedName>
        <fullName evidence="3">Uncharacterized protein</fullName>
    </submittedName>
</protein>
<feature type="coiled-coil region" evidence="1">
    <location>
        <begin position="115"/>
        <end position="163"/>
    </location>
</feature>
<dbReference type="AlphaFoldDB" id="A0AAW1QWG2"/>
<proteinExistence type="predicted"/>
<keyword evidence="1" id="KW-0175">Coiled coil</keyword>
<keyword evidence="4" id="KW-1185">Reference proteome</keyword>